<name>A0ABY8BE05_9BURK</name>
<evidence type="ECO:0000313" key="3">
    <source>
        <dbReference type="Proteomes" id="UP001216510"/>
    </source>
</evidence>
<dbReference type="InterPro" id="IPR015078">
    <property type="entry name" value="DP-EP"/>
</dbReference>
<comment type="subcellular location">
    <subcellularLocation>
        <location evidence="1">Periplasm</location>
    </subcellularLocation>
</comment>
<dbReference type="Proteomes" id="UP001216510">
    <property type="component" value="Chromosome"/>
</dbReference>
<keyword evidence="3" id="KW-1185">Reference proteome</keyword>
<accession>A0ABY8BE05</accession>
<evidence type="ECO:0000313" key="2">
    <source>
        <dbReference type="EMBL" id="WEF34141.1"/>
    </source>
</evidence>
<reference evidence="2 3" key="1">
    <citation type="submission" date="2023-02" db="EMBL/GenBank/DDBJ databases">
        <title>Gemone sequence of Telluria chitinolytica ACM 3522T.</title>
        <authorList>
            <person name="Frediansyah A."/>
            <person name="Miess H."/>
            <person name="Gross H."/>
        </authorList>
    </citation>
    <scope>NUCLEOTIDE SEQUENCE [LARGE SCALE GENOMIC DNA]</scope>
    <source>
        <strain evidence="2 3">ACM 3522</strain>
    </source>
</reference>
<gene>
    <name evidence="2" type="ORF">PX653_05055</name>
</gene>
<dbReference type="RefSeq" id="WP_277416821.1">
    <property type="nucleotide sequence ID" value="NZ_CP119083.1"/>
</dbReference>
<organism evidence="2 3">
    <name type="scientific">Pseudoduganella chitinolytica</name>
    <dbReference type="NCBI Taxonomy" id="34070"/>
    <lineage>
        <taxon>Bacteria</taxon>
        <taxon>Pseudomonadati</taxon>
        <taxon>Pseudomonadota</taxon>
        <taxon>Betaproteobacteria</taxon>
        <taxon>Burkholderiales</taxon>
        <taxon>Oxalobacteraceae</taxon>
        <taxon>Telluria group</taxon>
        <taxon>Pseudoduganella</taxon>
    </lineage>
</organism>
<dbReference type="EMBL" id="CP119083">
    <property type="protein sequence ID" value="WEF34141.1"/>
    <property type="molecule type" value="Genomic_DNA"/>
</dbReference>
<sequence length="145" mass="15744">MTPVTPTSFMNVLVTALPYVDPVSKKTKYKTTFEPAALKVTEADTVINYQLVSPTPAGVKFKSVTVKPGREDQLSEPSISESGKLVTFSDANTRAANFNLTLHFIDSDKIEFNVDPEIANEPDPASPAAREAYLMPEVANEPDPA</sequence>
<proteinExistence type="predicted"/>
<protein>
    <submittedName>
        <fullName evidence="2">Uncharacterized protein</fullName>
    </submittedName>
</protein>
<dbReference type="InterPro" id="IPR008972">
    <property type="entry name" value="Cupredoxin"/>
</dbReference>
<dbReference type="Gene3D" id="2.60.40.420">
    <property type="entry name" value="Cupredoxins - blue copper proteins"/>
    <property type="match status" value="1"/>
</dbReference>
<evidence type="ECO:0000256" key="1">
    <source>
        <dbReference type="ARBA" id="ARBA00004418"/>
    </source>
</evidence>
<dbReference type="Pfam" id="PF08985">
    <property type="entry name" value="DP-EP"/>
    <property type="match status" value="1"/>
</dbReference>